<dbReference type="EMBL" id="MN739614">
    <property type="protein sequence ID" value="QHT15943.1"/>
    <property type="molecule type" value="Genomic_DNA"/>
</dbReference>
<protein>
    <recommendedName>
        <fullName evidence="3">DUF2177 family protein</fullName>
    </recommendedName>
</protein>
<organism evidence="2">
    <name type="scientific">viral metagenome</name>
    <dbReference type="NCBI Taxonomy" id="1070528"/>
    <lineage>
        <taxon>unclassified sequences</taxon>
        <taxon>metagenomes</taxon>
        <taxon>organismal metagenomes</taxon>
    </lineage>
</organism>
<feature type="transmembrane region" description="Helical" evidence="1">
    <location>
        <begin position="5"/>
        <end position="24"/>
    </location>
</feature>
<evidence type="ECO:0000313" key="2">
    <source>
        <dbReference type="EMBL" id="QHT15943.1"/>
    </source>
</evidence>
<keyword evidence="1" id="KW-1133">Transmembrane helix</keyword>
<accession>A0A6C0DHC9</accession>
<feature type="transmembrane region" description="Helical" evidence="1">
    <location>
        <begin position="44"/>
        <end position="62"/>
    </location>
</feature>
<feature type="transmembrane region" description="Helical" evidence="1">
    <location>
        <begin position="69"/>
        <end position="90"/>
    </location>
</feature>
<evidence type="ECO:0008006" key="3">
    <source>
        <dbReference type="Google" id="ProtNLM"/>
    </source>
</evidence>
<dbReference type="Pfam" id="PF09945">
    <property type="entry name" value="DUF2177"/>
    <property type="match status" value="1"/>
</dbReference>
<evidence type="ECO:0000256" key="1">
    <source>
        <dbReference type="SAM" id="Phobius"/>
    </source>
</evidence>
<feature type="transmembrane region" description="Helical" evidence="1">
    <location>
        <begin position="96"/>
        <end position="117"/>
    </location>
</feature>
<keyword evidence="1" id="KW-0472">Membrane</keyword>
<keyword evidence="1" id="KW-0812">Transmembrane</keyword>
<proteinExistence type="predicted"/>
<sequence length="124" mass="14370">MFNSLFLISAILFVIIDFIYLQTIKNYFTKQITQVQGSPLKVNLLGVALCYIFLIFGLNYFIIKSKKSVYEAFIFGIIIYGVYETTNYALFSKWSILTVIMDTLWGGLLFAIVTFIIQKLRVMF</sequence>
<name>A0A6C0DHC9_9ZZZZ</name>
<dbReference type="AlphaFoldDB" id="A0A6C0DHC9"/>
<reference evidence="2" key="1">
    <citation type="journal article" date="2020" name="Nature">
        <title>Giant virus diversity and host interactions through global metagenomics.</title>
        <authorList>
            <person name="Schulz F."/>
            <person name="Roux S."/>
            <person name="Paez-Espino D."/>
            <person name="Jungbluth S."/>
            <person name="Walsh D.A."/>
            <person name="Denef V.J."/>
            <person name="McMahon K.D."/>
            <person name="Konstantinidis K.T."/>
            <person name="Eloe-Fadrosh E.A."/>
            <person name="Kyrpides N.C."/>
            <person name="Woyke T."/>
        </authorList>
    </citation>
    <scope>NUCLEOTIDE SEQUENCE</scope>
    <source>
        <strain evidence="2">GVMAG-M-3300023174-182</strain>
    </source>
</reference>
<dbReference type="InterPro" id="IPR018687">
    <property type="entry name" value="DUF2177_membr"/>
</dbReference>